<dbReference type="PANTHER" id="PTHR19959:SF119">
    <property type="entry name" value="FUNGAL LIPASE-LIKE DOMAIN-CONTAINING PROTEIN"/>
    <property type="match status" value="1"/>
</dbReference>
<dbReference type="Pfam" id="PF03445">
    <property type="entry name" value="DUF294"/>
    <property type="match status" value="1"/>
</dbReference>
<evidence type="ECO:0000259" key="2">
    <source>
        <dbReference type="Pfam" id="PF03445"/>
    </source>
</evidence>
<accession>A0A8J9ZKC9</accession>
<evidence type="ECO:0000313" key="4">
    <source>
        <dbReference type="Proteomes" id="UP000838412"/>
    </source>
</evidence>
<feature type="repeat" description="TPR" evidence="1">
    <location>
        <begin position="762"/>
        <end position="795"/>
    </location>
</feature>
<dbReference type="Proteomes" id="UP000838412">
    <property type="component" value="Chromosome 2"/>
</dbReference>
<feature type="repeat" description="TPR" evidence="1">
    <location>
        <begin position="632"/>
        <end position="665"/>
    </location>
</feature>
<dbReference type="GO" id="GO:0008773">
    <property type="term" value="F:[protein-PII] uridylyltransferase activity"/>
    <property type="evidence" value="ECO:0007669"/>
    <property type="project" value="InterPro"/>
</dbReference>
<feature type="repeat" description="TPR" evidence="1">
    <location>
        <begin position="939"/>
        <end position="972"/>
    </location>
</feature>
<dbReference type="SUPFAM" id="SSF48452">
    <property type="entry name" value="TPR-like"/>
    <property type="match status" value="4"/>
</dbReference>
<proteinExistence type="predicted"/>
<organism evidence="3 4">
    <name type="scientific">Branchiostoma lanceolatum</name>
    <name type="common">Common lancelet</name>
    <name type="synonym">Amphioxus lanceolatum</name>
    <dbReference type="NCBI Taxonomy" id="7740"/>
    <lineage>
        <taxon>Eukaryota</taxon>
        <taxon>Metazoa</taxon>
        <taxon>Chordata</taxon>
        <taxon>Cephalochordata</taxon>
        <taxon>Leptocardii</taxon>
        <taxon>Amphioxiformes</taxon>
        <taxon>Branchiostomatidae</taxon>
        <taxon>Branchiostoma</taxon>
    </lineage>
</organism>
<dbReference type="InterPro" id="IPR005105">
    <property type="entry name" value="GlnD_Uridyltrans_N"/>
</dbReference>
<evidence type="ECO:0000256" key="1">
    <source>
        <dbReference type="PROSITE-ProRule" id="PRU00339"/>
    </source>
</evidence>
<dbReference type="PROSITE" id="PS50293">
    <property type="entry name" value="TPR_REGION"/>
    <property type="match status" value="1"/>
</dbReference>
<dbReference type="PRINTS" id="PR00381">
    <property type="entry name" value="KINESINLIGHT"/>
</dbReference>
<keyword evidence="4" id="KW-1185">Reference proteome</keyword>
<feature type="repeat" description="TPR" evidence="1">
    <location>
        <begin position="1071"/>
        <end position="1104"/>
    </location>
</feature>
<dbReference type="SMART" id="SM00028">
    <property type="entry name" value="TPR"/>
    <property type="match status" value="14"/>
</dbReference>
<feature type="repeat" description="TPR" evidence="1">
    <location>
        <begin position="1115"/>
        <end position="1148"/>
    </location>
</feature>
<protein>
    <submittedName>
        <fullName evidence="3">TTC28 protein</fullName>
    </submittedName>
</protein>
<gene>
    <name evidence="3" type="primary">TTC28</name>
    <name evidence="3" type="ORF">BLAG_LOCUS14069</name>
</gene>
<dbReference type="Gene3D" id="1.25.40.10">
    <property type="entry name" value="Tetratricopeptide repeat domain"/>
    <property type="match status" value="5"/>
</dbReference>
<name>A0A8J9ZKC9_BRALA</name>
<sequence length="1183" mass="133533">MATREGKDADIIAKTQEDNDSKYEEELLEGCNALQTGELDRAEQHFASALKSVHVQGQHKNEAEPLYKLSEVYLQRGIQSGDGSDYTKAAALCNAALVRSKREDIEEAIQNITQSFVKHVLNIKHMEHINDTEKHKLMLNKDRGYVQEEIKGIDKNIDPYSLDDDDPELREVEIKKVEAIKALFETIVQQRKTFIAGLVDECIEVMGPPPCKYAMIGLGSQATGLVTPYSDLEFAILVEEKTEHNVKYFRHLTHYFHLKVINLGETILPAMGIKSLNDFYSDDPLDNWYYDSVTPRGFAFDGAMPNACKTPLGRGPTISGSSELIQTPINMTNILQEDVTLHLKKGYHLASIMGNVSFITGEQGLVDEYMSLWTQQEQKDDGIIPILQAVLIMVENEPTFRAKTLTASLLNVKKEMYRFSSLAVSWLALLHGTQLTTIWKTIEELKNGGVVDSESAHHLLVMISISAELRLQTYMSNGGQVENMSALSTMSSNDTEIEAKLKKVFYFSNRQQLMRYYYTERPFKHFFSQINDSMPQKEQSIWFDNSSQLKAEVYGSLCDYKSSMTFTEQALQNNLSKYGKNTAHTDVAKSLTMLGHAWTKLGDDRKAVGYHEQSLQMKRSIYGELTAHPNIADSLNNLGAAFDALGNDRKAVSYYEQSLEMKRSIYGEDTLHSYTVLNNLANSWRNLGDYRKAISYHEQSLQTERSIYGEGTAHPEIASSLHNLANARMDLGDYRKAISYHEQSLQMKQSIYGELTAHPDIADSLNNLGSAWSSLGDYRKAISYHEQSLQMKWSIYGEGTAHPDIATSLHNLANAWMDLGDYRKAISYHEQSLQMMRGIYGDENTAHPDIASSLNSLGNAWGYLGNSKKAVRYYEQSLQMRRSIYGEDTMHPTIGDSLNNLGIIWSKRGEYRKAIGYYEQSLQMRRSIHGEDTAHPDIADSLNNLGITWRNLGDYRKAICFYEQSLQTERRIYGEDTAHPHIAKSLNNLGIAWDNLGDYRKAMNYYEQSLQMRLSVYAEDTVHPEIANSLDSFGNTCIALGDYRKAVTCYETSLQMRRKIYGEDTAHPGVADTLNNLGAAWMSLNDYGKAVSYYEQSLQIKRDVYGDDTANPEIAGSLNNLGAAWMNLGEYGKAVSYFEQSLQMKRSTFGENSPHPDIAGSLNNLGTTCSYLGDYRKAVSYHE</sequence>
<feature type="domain" description="Protein-PII uridylyltransferase N-terminal" evidence="2">
    <location>
        <begin position="180"/>
        <end position="264"/>
    </location>
</feature>
<feature type="repeat" description="TPR" evidence="1">
    <location>
        <begin position="983"/>
        <end position="1016"/>
    </location>
</feature>
<dbReference type="Pfam" id="PF13424">
    <property type="entry name" value="TPR_12"/>
    <property type="match status" value="6"/>
</dbReference>
<feature type="repeat" description="TPR" evidence="1">
    <location>
        <begin position="851"/>
        <end position="884"/>
    </location>
</feature>
<keyword evidence="1" id="KW-0802">TPR repeat</keyword>
<dbReference type="InterPro" id="IPR011990">
    <property type="entry name" value="TPR-like_helical_dom_sf"/>
</dbReference>
<dbReference type="PROSITE" id="PS50005">
    <property type="entry name" value="TPR"/>
    <property type="match status" value="9"/>
</dbReference>
<reference evidence="3" key="1">
    <citation type="submission" date="2022-01" db="EMBL/GenBank/DDBJ databases">
        <authorList>
            <person name="Braso-Vives M."/>
        </authorList>
    </citation>
    <scope>NUCLEOTIDE SEQUENCE</scope>
</reference>
<dbReference type="InterPro" id="IPR019734">
    <property type="entry name" value="TPR_rpt"/>
</dbReference>
<dbReference type="Pfam" id="PF13374">
    <property type="entry name" value="TPR_10"/>
    <property type="match status" value="1"/>
</dbReference>
<dbReference type="EMBL" id="OV696687">
    <property type="protein sequence ID" value="CAH1254802.1"/>
    <property type="molecule type" value="Genomic_DNA"/>
</dbReference>
<dbReference type="OrthoDB" id="5986190at2759"/>
<feature type="repeat" description="TPR" evidence="1">
    <location>
        <begin position="718"/>
        <end position="751"/>
    </location>
</feature>
<dbReference type="AlphaFoldDB" id="A0A8J9ZKC9"/>
<dbReference type="Pfam" id="PF13176">
    <property type="entry name" value="TPR_7"/>
    <property type="match status" value="1"/>
</dbReference>
<evidence type="ECO:0000313" key="3">
    <source>
        <dbReference type="EMBL" id="CAH1254802.1"/>
    </source>
</evidence>
<dbReference type="PANTHER" id="PTHR19959">
    <property type="entry name" value="KINESIN LIGHT CHAIN"/>
    <property type="match status" value="1"/>
</dbReference>
<feature type="repeat" description="TPR" evidence="1">
    <location>
        <begin position="895"/>
        <end position="928"/>
    </location>
</feature>